<accession>A0A0F9FXJ5</accession>
<comment type="caution">
    <text evidence="1">The sequence shown here is derived from an EMBL/GenBank/DDBJ whole genome shotgun (WGS) entry which is preliminary data.</text>
</comment>
<organism evidence="1">
    <name type="scientific">marine sediment metagenome</name>
    <dbReference type="NCBI Taxonomy" id="412755"/>
    <lineage>
        <taxon>unclassified sequences</taxon>
        <taxon>metagenomes</taxon>
        <taxon>ecological metagenomes</taxon>
    </lineage>
</organism>
<gene>
    <name evidence="1" type="ORF">LCGC14_1979490</name>
</gene>
<feature type="non-terminal residue" evidence="1">
    <location>
        <position position="1"/>
    </location>
</feature>
<protein>
    <submittedName>
        <fullName evidence="1">Uncharacterized protein</fullName>
    </submittedName>
</protein>
<dbReference type="EMBL" id="LAZR01022123">
    <property type="protein sequence ID" value="KKL82961.1"/>
    <property type="molecule type" value="Genomic_DNA"/>
</dbReference>
<reference evidence="1" key="1">
    <citation type="journal article" date="2015" name="Nature">
        <title>Complex archaea that bridge the gap between prokaryotes and eukaryotes.</title>
        <authorList>
            <person name="Spang A."/>
            <person name="Saw J.H."/>
            <person name="Jorgensen S.L."/>
            <person name="Zaremba-Niedzwiedzka K."/>
            <person name="Martijn J."/>
            <person name="Lind A.E."/>
            <person name="van Eijk R."/>
            <person name="Schleper C."/>
            <person name="Guy L."/>
            <person name="Ettema T.J."/>
        </authorList>
    </citation>
    <scope>NUCLEOTIDE SEQUENCE</scope>
</reference>
<proteinExistence type="predicted"/>
<dbReference type="AlphaFoldDB" id="A0A0F9FXJ5"/>
<evidence type="ECO:0000313" key="1">
    <source>
        <dbReference type="EMBL" id="KKL82961.1"/>
    </source>
</evidence>
<name>A0A0F9FXJ5_9ZZZZ</name>
<sequence length="321" mass="33132">HVSAVDIRRTAPGAIGGGSGVTTMEFADNAFGIFDESDVTKIIKFQASGITTGNTRTYNAPDANGTLALLANVRGFIDGLTTELDTDTAHDVQVNAGACVDSLGSNNKIILVAAAFTKRIDAAWAVGDTNGGMATGTVANDTEYNIIIIEKDSDGTIDMMFDVSATGANVPAGYTARRRIGSVFTDGSANINAYKQSGDSFFYDVPLTDLNDATGTLNTWETATLSVPASTVAIIKAQTDQDTSPTIAGMRVRASGASGTPPAITLVRAVGAGASRLAVAVGTQFQVNASSQLEYTLTGDGAWNIATIGTLGWVDDRGRNA</sequence>